<reference evidence="4 5" key="1">
    <citation type="journal article" date="2024" name="Int. J. Mol. Sci.">
        <title>Exploration of Alicyclobacillus spp. Genome in Search of Antibiotic Resistance.</title>
        <authorList>
            <person name="Bucka-Kolendo J."/>
            <person name="Kiousi D.E."/>
            <person name="Dekowska A."/>
            <person name="Mikolajczuk-Szczyrba A."/>
            <person name="Karadedos D.M."/>
            <person name="Michael P."/>
            <person name="Galanis A."/>
            <person name="Sokolowska B."/>
        </authorList>
    </citation>
    <scope>NUCLEOTIDE SEQUENCE [LARGE SCALE GENOMIC DNA]</scope>
    <source>
        <strain evidence="4 5">KKP 3000</strain>
    </source>
</reference>
<dbReference type="InterPro" id="IPR004995">
    <property type="entry name" value="Spore_Ger"/>
</dbReference>
<feature type="transmembrane region" description="Helical" evidence="3">
    <location>
        <begin position="351"/>
        <end position="381"/>
    </location>
</feature>
<dbReference type="Proteomes" id="UP001579974">
    <property type="component" value="Unassembled WGS sequence"/>
</dbReference>
<organism evidence="4 5">
    <name type="scientific">Alicyclobacillus fastidiosus</name>
    <dbReference type="NCBI Taxonomy" id="392011"/>
    <lineage>
        <taxon>Bacteria</taxon>
        <taxon>Bacillati</taxon>
        <taxon>Bacillota</taxon>
        <taxon>Bacilli</taxon>
        <taxon>Bacillales</taxon>
        <taxon>Alicyclobacillaceae</taxon>
        <taxon>Alicyclobacillus</taxon>
    </lineage>
</organism>
<dbReference type="RefSeq" id="WP_275475598.1">
    <property type="nucleotide sequence ID" value="NZ_CP162940.1"/>
</dbReference>
<gene>
    <name evidence="4" type="ORF">KKP3000_001193</name>
</gene>
<dbReference type="PANTHER" id="PTHR22550">
    <property type="entry name" value="SPORE GERMINATION PROTEIN"/>
    <property type="match status" value="1"/>
</dbReference>
<dbReference type="PANTHER" id="PTHR22550:SF5">
    <property type="entry name" value="LEUCINE ZIPPER PROTEIN 4"/>
    <property type="match status" value="1"/>
</dbReference>
<evidence type="ECO:0000313" key="5">
    <source>
        <dbReference type="Proteomes" id="UP001579974"/>
    </source>
</evidence>
<feature type="transmembrane region" description="Helical" evidence="3">
    <location>
        <begin position="393"/>
        <end position="417"/>
    </location>
</feature>
<feature type="transmembrane region" description="Helical" evidence="3">
    <location>
        <begin position="273"/>
        <end position="292"/>
    </location>
</feature>
<keyword evidence="3" id="KW-1133">Transmembrane helix</keyword>
<dbReference type="InterPro" id="IPR050768">
    <property type="entry name" value="UPF0353/GerABKA_families"/>
</dbReference>
<keyword evidence="2 3" id="KW-0472">Membrane</keyword>
<evidence type="ECO:0000313" key="4">
    <source>
        <dbReference type="EMBL" id="MFB5188760.1"/>
    </source>
</evidence>
<name>A0ABV5AA96_9BACL</name>
<comment type="similarity">
    <text evidence="1">Belongs to the GerABKA family.</text>
</comment>
<proteinExistence type="inferred from homology"/>
<feature type="transmembrane region" description="Helical" evidence="3">
    <location>
        <begin position="231"/>
        <end position="252"/>
    </location>
</feature>
<dbReference type="EMBL" id="JBDXSU010000001">
    <property type="protein sequence ID" value="MFB5188760.1"/>
    <property type="molecule type" value="Genomic_DNA"/>
</dbReference>
<keyword evidence="5" id="KW-1185">Reference proteome</keyword>
<evidence type="ECO:0000256" key="3">
    <source>
        <dbReference type="SAM" id="Phobius"/>
    </source>
</evidence>
<keyword evidence="3" id="KW-0812">Transmembrane</keyword>
<accession>A0ABV5AA96</accession>
<sequence>MTSTESLLQMIDKTYDVIVRPVPNAGLDVVFISTLVDLTRVEERLLGPLTRVPPKRRGDLLKWLYNSLELSSIHRVMHAEEALQALFNNQAVLCLRGGYIAVGVQGLERRTPQEPSTDVAIRGPRDGFTESLDTNISLVRTRLKNPDLVLDKFTIGERTRTIVLLGYLRELANPCIVEEVTRRLNAVKVDGLLETGILEQWIEDTPWSLYPQIQGTERPDKAVSALLEGRIAVFVDGTPYVLLAPAVLLSFFQTTDDYSQRWVSGTSMRLIRMFALLLSIFVPSFYIALTMYNPELIPLKMVLQLATTREGIPIPIVLEALSMELMVELVREAGNRMPQQMGQSYTIVGGLVIGDIAVQAGIVSPTMVVAVGLTALGAYAIPNYEAAYVTRMIRFPMLMATSIFGIIGILGFSLILLAHLSSLKSFGVPYLSPFAQMVGPDFQDSVLRNPVQWSASRPATYWSPKALLRRARYSSKRS</sequence>
<dbReference type="PIRSF" id="PIRSF005690">
    <property type="entry name" value="GerBA"/>
    <property type="match status" value="1"/>
</dbReference>
<evidence type="ECO:0000256" key="1">
    <source>
        <dbReference type="ARBA" id="ARBA00005278"/>
    </source>
</evidence>
<dbReference type="Pfam" id="PF03323">
    <property type="entry name" value="GerA"/>
    <property type="match status" value="1"/>
</dbReference>
<comment type="caution">
    <text evidence="4">The sequence shown here is derived from an EMBL/GenBank/DDBJ whole genome shotgun (WGS) entry which is preliminary data.</text>
</comment>
<protein>
    <submittedName>
        <fullName evidence="4">Spore germination protein</fullName>
    </submittedName>
</protein>
<evidence type="ECO:0000256" key="2">
    <source>
        <dbReference type="ARBA" id="ARBA00023136"/>
    </source>
</evidence>